<keyword evidence="5" id="KW-1185">Reference proteome</keyword>
<dbReference type="EMBL" id="JABFDB010000004">
    <property type="protein sequence ID" value="NYZ19757.1"/>
    <property type="molecule type" value="Genomic_DNA"/>
</dbReference>
<dbReference type="RefSeq" id="WP_180281521.1">
    <property type="nucleotide sequence ID" value="NZ_JABFDB010000004.1"/>
</dbReference>
<keyword evidence="1" id="KW-0677">Repeat</keyword>
<gene>
    <name evidence="4" type="ORF">HND93_08540</name>
</gene>
<dbReference type="InterPro" id="IPR019734">
    <property type="entry name" value="TPR_rpt"/>
</dbReference>
<dbReference type="Gene3D" id="1.25.40.10">
    <property type="entry name" value="Tetratricopeptide repeat domain"/>
    <property type="match status" value="1"/>
</dbReference>
<organism evidence="4 5">
    <name type="scientific">Azospirillum oleiclasticum</name>
    <dbReference type="NCBI Taxonomy" id="2735135"/>
    <lineage>
        <taxon>Bacteria</taxon>
        <taxon>Pseudomonadati</taxon>
        <taxon>Pseudomonadota</taxon>
        <taxon>Alphaproteobacteria</taxon>
        <taxon>Rhodospirillales</taxon>
        <taxon>Azospirillaceae</taxon>
        <taxon>Azospirillum</taxon>
    </lineage>
</organism>
<evidence type="ECO:0000313" key="4">
    <source>
        <dbReference type="EMBL" id="NYZ19757.1"/>
    </source>
</evidence>
<dbReference type="SUPFAM" id="SSF48452">
    <property type="entry name" value="TPR-like"/>
    <property type="match status" value="1"/>
</dbReference>
<evidence type="ECO:0000256" key="2">
    <source>
        <dbReference type="ARBA" id="ARBA00022803"/>
    </source>
</evidence>
<feature type="repeat" description="TPR" evidence="3">
    <location>
        <begin position="306"/>
        <end position="339"/>
    </location>
</feature>
<accession>A0ABX2T612</accession>
<dbReference type="PANTHER" id="PTHR44858:SF1">
    <property type="entry name" value="UDP-N-ACETYLGLUCOSAMINE--PEPTIDE N-ACETYLGLUCOSAMINYLTRANSFERASE SPINDLY-RELATED"/>
    <property type="match status" value="1"/>
</dbReference>
<protein>
    <submittedName>
        <fullName evidence="4">Tetratricopeptide repeat protein</fullName>
    </submittedName>
</protein>
<dbReference type="Pfam" id="PF14559">
    <property type="entry name" value="TPR_19"/>
    <property type="match status" value="1"/>
</dbReference>
<reference evidence="4 5" key="1">
    <citation type="submission" date="2020-05" db="EMBL/GenBank/DDBJ databases">
        <title>Azospirillum oleiclasticum sp. nov, a nitrogen-fixing and heavy crude oil-emulsifying bacterium isolated from the crude oil of Yumen Oilfield.</title>
        <authorList>
            <person name="Wu D."/>
            <person name="Cai M."/>
            <person name="Zhang X."/>
        </authorList>
    </citation>
    <scope>NUCLEOTIDE SEQUENCE [LARGE SCALE GENOMIC DNA]</scope>
    <source>
        <strain evidence="4 5">ROY-1-1-2</strain>
    </source>
</reference>
<dbReference type="SMART" id="SM00028">
    <property type="entry name" value="TPR"/>
    <property type="match status" value="4"/>
</dbReference>
<dbReference type="InterPro" id="IPR050498">
    <property type="entry name" value="Ycf3"/>
</dbReference>
<evidence type="ECO:0000256" key="1">
    <source>
        <dbReference type="ARBA" id="ARBA00022737"/>
    </source>
</evidence>
<feature type="repeat" description="TPR" evidence="3">
    <location>
        <begin position="200"/>
        <end position="233"/>
    </location>
</feature>
<name>A0ABX2T612_9PROT</name>
<keyword evidence="2 3" id="KW-0802">TPR repeat</keyword>
<dbReference type="PROSITE" id="PS50005">
    <property type="entry name" value="TPR"/>
    <property type="match status" value="3"/>
</dbReference>
<dbReference type="PANTHER" id="PTHR44858">
    <property type="entry name" value="TETRATRICOPEPTIDE REPEAT PROTEIN 6"/>
    <property type="match status" value="1"/>
</dbReference>
<dbReference type="InterPro" id="IPR011990">
    <property type="entry name" value="TPR-like_helical_dom_sf"/>
</dbReference>
<dbReference type="Pfam" id="PF13432">
    <property type="entry name" value="TPR_16"/>
    <property type="match status" value="1"/>
</dbReference>
<evidence type="ECO:0000313" key="5">
    <source>
        <dbReference type="Proteomes" id="UP000584642"/>
    </source>
</evidence>
<proteinExistence type="predicted"/>
<comment type="caution">
    <text evidence="4">The sequence shown here is derived from an EMBL/GenBank/DDBJ whole genome shotgun (WGS) entry which is preliminary data.</text>
</comment>
<dbReference type="Proteomes" id="UP000584642">
    <property type="component" value="Unassembled WGS sequence"/>
</dbReference>
<evidence type="ECO:0000256" key="3">
    <source>
        <dbReference type="PROSITE-ProRule" id="PRU00339"/>
    </source>
</evidence>
<feature type="repeat" description="TPR" evidence="3">
    <location>
        <begin position="234"/>
        <end position="267"/>
    </location>
</feature>
<sequence>MDFGFLSLPVITLSLLFGYSVFFDVSAVLFHPIEVPLTLDQQGYSRRVMSARLANEVRLIKLKARTAKDERRMLLPDDESAIYTLGGYFDFLTPVRATQELMGLVEFSFVGDVVTRDNEYRLSVRGRNNRTQQFFFATVGARDPEDLVRRMAIDIVRFVDPYIVASYHYETTRDRKGTDYADTLRELRHCAAAMPEGERHWAHNLWGLVLLQEGRPDEAIERFRQALRLRPDFVPALHNWGNALLAKGEHEAAIARFREVLALDGESRQRTPHAYTGWATALRALGRPEESAVLYREAMQADPRFAEAYNGYGELLRQTGDLAGARAMFERAADLDPLRTEFATNLASLPE</sequence>